<evidence type="ECO:0000256" key="7">
    <source>
        <dbReference type="ARBA" id="ARBA00023237"/>
    </source>
</evidence>
<keyword evidence="5 9" id="KW-0798">TonB box</keyword>
<dbReference type="AlphaFoldDB" id="A0A5C7AFN7"/>
<evidence type="ECO:0000313" key="13">
    <source>
        <dbReference type="Proteomes" id="UP000321790"/>
    </source>
</evidence>
<dbReference type="EMBL" id="VOSC01000030">
    <property type="protein sequence ID" value="TXE07241.1"/>
    <property type="molecule type" value="Genomic_DNA"/>
</dbReference>
<feature type="domain" description="TonB-dependent receptor-like beta-barrel" evidence="10">
    <location>
        <begin position="446"/>
        <end position="828"/>
    </location>
</feature>
<feature type="domain" description="TonB-dependent receptor plug" evidence="11">
    <location>
        <begin position="155"/>
        <end position="268"/>
    </location>
</feature>
<dbReference type="SUPFAM" id="SSF49464">
    <property type="entry name" value="Carboxypeptidase regulatory domain-like"/>
    <property type="match status" value="1"/>
</dbReference>
<proteinExistence type="inferred from homology"/>
<gene>
    <name evidence="12" type="ORF">FUA26_13550</name>
</gene>
<dbReference type="NCBIfam" id="TIGR04056">
    <property type="entry name" value="OMP_RagA_SusC"/>
    <property type="match status" value="1"/>
</dbReference>
<dbReference type="RefSeq" id="WP_147137207.1">
    <property type="nucleotide sequence ID" value="NZ_VOSC01000030.1"/>
</dbReference>
<evidence type="ECO:0000256" key="5">
    <source>
        <dbReference type="ARBA" id="ARBA00023077"/>
    </source>
</evidence>
<dbReference type="InterPro" id="IPR008969">
    <property type="entry name" value="CarboxyPept-like_regulatory"/>
</dbReference>
<dbReference type="Pfam" id="PF00593">
    <property type="entry name" value="TonB_dep_Rec_b-barrel"/>
    <property type="match status" value="1"/>
</dbReference>
<sequence length="1050" mass="116769">MKKLLESNGKSLPLLNYKLRINFFLILIVLVHLGAHANEIYFFKIDGNIKYSTLIQVDDKLSQIREVNGVVTDDDGFPLPGVSIIVKGETIGTTTDFDGNYSINVAKGSTLVFSYVGFISQEILIQNQTKLDIKLTEDLAKLDEVVVVGYVAQKKSDVTGSVARADVEAFADQPNTSIVQSLQGSVAGLNVGAVNSAGGSPTIEVRGRNTFAVDNDNKLVGNVPLIVLDGVIYRGSLADINPADIASIDILKDASSQAIYGSQAANGVILVTSKRGKRGDKPKINISSYYSIDSPANRLQPANRQGYLDNLRRRFYDQAFLGPNFTEPNPNFDIVSTFPYQSIIDGYNNGTDTNWLDLVTQDAYIHNFNINVSGSTEKTNYFLSAGRTEQKGYVRNDNYDRINLRANFENKVTDWLTVGMQTSLTEGDYSGVEANLLLGNLYSPLIAPYNEDGSLNTDPIGIDRSPLLRLEIEQLDKRLNLFGNFYATFKLPIKGLKYKINHGISYRTHRDFRFDKNGNNFEGTASKYNAFTTDRTTDNLLTYTTTLNDMHNLDVTLLYGFEERKGENTTAESGTFLNKALGYNALESGVGQQFAFSGAWDERSIYQMGRLNYKYNNKYLVTFTVRRDGFSGFGTETKFGTFPSLALGWTLSEEAFIEKALPWVNSLKFRASYGQTGNRTVGRYDTLAQTQTDFLYVFGDKPAFGQFISSLGNNDLSWETTTGLNLGLDFSILENRLSGNVNYYNTTTEGILYEVEIPRITGFEKITTNLGEVANKGLELSISSLNIQTDNFTWKSTVNFSTNKNEVVSVLGKDDDGDGKEDDLIQNNLFIGESIGAVYDFVDTGRIYQIGDDIPDGFNPGNRVIADLNIDNAISEDGDRKILGRTEPAYRFSVFNEFKYKNLSLSVFINSIQGGKDGYLGQNTPTATEYRWRSDNASTYNVVNEFKPWSPANPNAPHAGIFVDDPNPVTTRHKWSDRSFVRLQDVRLSYSFPDSLLKDTFFDQLRIFATGKNLATWTKWEGIDPETGAGFNLGARPVMTSYSVGINLTF</sequence>
<evidence type="ECO:0000259" key="10">
    <source>
        <dbReference type="Pfam" id="PF00593"/>
    </source>
</evidence>
<dbReference type="InterPro" id="IPR023997">
    <property type="entry name" value="TonB-dep_OMP_SusC/RagA_CS"/>
</dbReference>
<evidence type="ECO:0000256" key="1">
    <source>
        <dbReference type="ARBA" id="ARBA00004571"/>
    </source>
</evidence>
<keyword evidence="2 8" id="KW-0813">Transport</keyword>
<dbReference type="Gene3D" id="2.40.170.20">
    <property type="entry name" value="TonB-dependent receptor, beta-barrel domain"/>
    <property type="match status" value="1"/>
</dbReference>
<reference evidence="13" key="1">
    <citation type="submission" date="2019-08" db="EMBL/GenBank/DDBJ databases">
        <title>Seonamhaeicola sediminis sp. nov., isolated from marine sediment.</title>
        <authorList>
            <person name="Cao W.R."/>
        </authorList>
    </citation>
    <scope>NUCLEOTIDE SEQUENCE [LARGE SCALE GENOMIC DNA]</scope>
    <source>
        <strain evidence="13">Gy8</strain>
    </source>
</reference>
<dbReference type="InterPro" id="IPR037066">
    <property type="entry name" value="Plug_dom_sf"/>
</dbReference>
<evidence type="ECO:0000256" key="2">
    <source>
        <dbReference type="ARBA" id="ARBA00022448"/>
    </source>
</evidence>
<evidence type="ECO:0000256" key="4">
    <source>
        <dbReference type="ARBA" id="ARBA00022692"/>
    </source>
</evidence>
<dbReference type="NCBIfam" id="TIGR04057">
    <property type="entry name" value="SusC_RagA_signa"/>
    <property type="match status" value="1"/>
</dbReference>
<dbReference type="InterPro" id="IPR000531">
    <property type="entry name" value="Beta-barrel_TonB"/>
</dbReference>
<dbReference type="FunFam" id="2.60.40.1120:FF:000003">
    <property type="entry name" value="Outer membrane protein Omp121"/>
    <property type="match status" value="1"/>
</dbReference>
<evidence type="ECO:0000256" key="8">
    <source>
        <dbReference type="PROSITE-ProRule" id="PRU01360"/>
    </source>
</evidence>
<dbReference type="PROSITE" id="PS52016">
    <property type="entry name" value="TONB_DEPENDENT_REC_3"/>
    <property type="match status" value="1"/>
</dbReference>
<dbReference type="OrthoDB" id="9768177at2"/>
<keyword evidence="4 8" id="KW-0812">Transmembrane</keyword>
<dbReference type="Pfam" id="PF07715">
    <property type="entry name" value="Plug"/>
    <property type="match status" value="1"/>
</dbReference>
<protein>
    <submittedName>
        <fullName evidence="12">TonB-dependent receptor</fullName>
    </submittedName>
</protein>
<evidence type="ECO:0000256" key="3">
    <source>
        <dbReference type="ARBA" id="ARBA00022452"/>
    </source>
</evidence>
<evidence type="ECO:0000256" key="6">
    <source>
        <dbReference type="ARBA" id="ARBA00023136"/>
    </source>
</evidence>
<dbReference type="SUPFAM" id="SSF56935">
    <property type="entry name" value="Porins"/>
    <property type="match status" value="1"/>
</dbReference>
<evidence type="ECO:0000313" key="12">
    <source>
        <dbReference type="EMBL" id="TXE07241.1"/>
    </source>
</evidence>
<comment type="subcellular location">
    <subcellularLocation>
        <location evidence="1 8">Cell outer membrane</location>
        <topology evidence="1 8">Multi-pass membrane protein</topology>
    </subcellularLocation>
</comment>
<name>A0A5C7AFN7_9FLAO</name>
<accession>A0A5C7AFN7</accession>
<dbReference type="GO" id="GO:0009279">
    <property type="term" value="C:cell outer membrane"/>
    <property type="evidence" value="ECO:0007669"/>
    <property type="project" value="UniProtKB-SubCell"/>
</dbReference>
<keyword evidence="7 8" id="KW-0998">Cell outer membrane</keyword>
<keyword evidence="12" id="KW-0675">Receptor</keyword>
<dbReference type="InterPro" id="IPR039426">
    <property type="entry name" value="TonB-dep_rcpt-like"/>
</dbReference>
<dbReference type="Gene3D" id="2.60.40.1120">
    <property type="entry name" value="Carboxypeptidase-like, regulatory domain"/>
    <property type="match status" value="1"/>
</dbReference>
<keyword evidence="3 8" id="KW-1134">Transmembrane beta strand</keyword>
<comment type="similarity">
    <text evidence="8 9">Belongs to the TonB-dependent receptor family.</text>
</comment>
<dbReference type="Pfam" id="PF13715">
    <property type="entry name" value="CarbopepD_reg_2"/>
    <property type="match status" value="1"/>
</dbReference>
<keyword evidence="6 8" id="KW-0472">Membrane</keyword>
<dbReference type="Proteomes" id="UP000321790">
    <property type="component" value="Unassembled WGS sequence"/>
</dbReference>
<dbReference type="Gene3D" id="2.170.130.10">
    <property type="entry name" value="TonB-dependent receptor, plug domain"/>
    <property type="match status" value="1"/>
</dbReference>
<dbReference type="InterPro" id="IPR012910">
    <property type="entry name" value="Plug_dom"/>
</dbReference>
<dbReference type="InterPro" id="IPR036942">
    <property type="entry name" value="Beta-barrel_TonB_sf"/>
</dbReference>
<evidence type="ECO:0000256" key="9">
    <source>
        <dbReference type="RuleBase" id="RU003357"/>
    </source>
</evidence>
<organism evidence="12 13">
    <name type="scientific">Seonamhaeicola algicola</name>
    <dbReference type="NCBI Taxonomy" id="1719036"/>
    <lineage>
        <taxon>Bacteria</taxon>
        <taxon>Pseudomonadati</taxon>
        <taxon>Bacteroidota</taxon>
        <taxon>Flavobacteriia</taxon>
        <taxon>Flavobacteriales</taxon>
        <taxon>Flavobacteriaceae</taxon>
    </lineage>
</organism>
<evidence type="ECO:0000259" key="11">
    <source>
        <dbReference type="Pfam" id="PF07715"/>
    </source>
</evidence>
<comment type="caution">
    <text evidence="12">The sequence shown here is derived from an EMBL/GenBank/DDBJ whole genome shotgun (WGS) entry which is preliminary data.</text>
</comment>
<keyword evidence="13" id="KW-1185">Reference proteome</keyword>
<dbReference type="InterPro" id="IPR023996">
    <property type="entry name" value="TonB-dep_OMP_SusC/RagA"/>
</dbReference>